<evidence type="ECO:0000313" key="6">
    <source>
        <dbReference type="EMBL" id="KAA8905945.1"/>
    </source>
</evidence>
<dbReference type="GO" id="GO:0000329">
    <property type="term" value="C:fungal-type vacuole membrane"/>
    <property type="evidence" value="ECO:0007669"/>
    <property type="project" value="TreeGrafter"/>
</dbReference>
<sequence length="464" mass="49788">MHTRERVTALVVGVLVSLAAGTVYCYGVYSPQLMAHLGLTASDSATIGLATNLGSGCGGLPGGFVIDHFGPQKAIILAAGGIFGGYLLVYYFYSHVIATVLGICVAMAAVGFGSITSYFSCLKAAQANFPRHRGAAGALPVSAYGLSATVFSAIATLWFDNDTGGLLKFFACFCGAITLIGSAFVHVYLDQEDEDTLGQPSAATTTSHPNEAGTYWALDSAPVSETSTLADQEQQAPKKHSHNPIEVVKRRLTNKLYLTHFLTVSLAAGIGQMYIYSVGYIVQAQAWYDDDATDVHKIQALQVSIISISSFLGRVIAGFASDQLHKRHYSRLWMSVLMCGTLASGQLVTYTNVADEYWLSVGSALTGVSYGLAFGTYPAVIADQFGTRTFSITWGLTCVGPFITLVILNKYFGWIYDAHAVDGICRLGNACYQPVFGVSFALCFVMLAVVGYVIWWRRPKTNLN</sequence>
<feature type="transmembrane region" description="Helical" evidence="5">
    <location>
        <begin position="165"/>
        <end position="189"/>
    </location>
</feature>
<dbReference type="GeneID" id="54779975"/>
<dbReference type="PANTHER" id="PTHR21576:SF166">
    <property type="entry name" value="ADR278WP"/>
    <property type="match status" value="1"/>
</dbReference>
<gene>
    <name evidence="6" type="ORF">DIURU_001322</name>
</gene>
<organism evidence="6 7">
    <name type="scientific">Diutina rugosa</name>
    <name type="common">Yeast</name>
    <name type="synonym">Candida rugosa</name>
    <dbReference type="NCBI Taxonomy" id="5481"/>
    <lineage>
        <taxon>Eukaryota</taxon>
        <taxon>Fungi</taxon>
        <taxon>Dikarya</taxon>
        <taxon>Ascomycota</taxon>
        <taxon>Saccharomycotina</taxon>
        <taxon>Pichiomycetes</taxon>
        <taxon>Debaryomycetaceae</taxon>
        <taxon>Diutina</taxon>
    </lineage>
</organism>
<dbReference type="AlphaFoldDB" id="A0A642UUL9"/>
<evidence type="ECO:0000256" key="1">
    <source>
        <dbReference type="ARBA" id="ARBA00004141"/>
    </source>
</evidence>
<reference evidence="6 7" key="1">
    <citation type="submission" date="2019-07" db="EMBL/GenBank/DDBJ databases">
        <title>Genome assembly of two rare yeast pathogens: Diutina rugosa and Trichomonascus ciferrii.</title>
        <authorList>
            <person name="Mixao V."/>
            <person name="Saus E."/>
            <person name="Hansen A."/>
            <person name="Lass-Flor C."/>
            <person name="Gabaldon T."/>
        </authorList>
    </citation>
    <scope>NUCLEOTIDE SEQUENCE [LARGE SCALE GENOMIC DNA]</scope>
    <source>
        <strain evidence="6 7">CBS 613</strain>
    </source>
</reference>
<comment type="subcellular location">
    <subcellularLocation>
        <location evidence="1">Membrane</location>
        <topology evidence="1">Multi-pass membrane protein</topology>
    </subcellularLocation>
</comment>
<dbReference type="EMBL" id="SWFT01000039">
    <property type="protein sequence ID" value="KAA8905945.1"/>
    <property type="molecule type" value="Genomic_DNA"/>
</dbReference>
<feature type="transmembrane region" description="Helical" evidence="5">
    <location>
        <begin position="49"/>
        <end position="67"/>
    </location>
</feature>
<dbReference type="VEuPathDB" id="FungiDB:DIURU_001322"/>
<evidence type="ECO:0000256" key="3">
    <source>
        <dbReference type="ARBA" id="ARBA00022989"/>
    </source>
</evidence>
<name>A0A642UUL9_DIURU</name>
<feature type="transmembrane region" description="Helical" evidence="5">
    <location>
        <begin position="134"/>
        <end position="159"/>
    </location>
</feature>
<keyword evidence="4 5" id="KW-0472">Membrane</keyword>
<evidence type="ECO:0008006" key="8">
    <source>
        <dbReference type="Google" id="ProtNLM"/>
    </source>
</evidence>
<evidence type="ECO:0000256" key="4">
    <source>
        <dbReference type="ARBA" id="ARBA00023136"/>
    </source>
</evidence>
<keyword evidence="7" id="KW-1185">Reference proteome</keyword>
<feature type="transmembrane region" description="Helical" evidence="5">
    <location>
        <begin position="392"/>
        <end position="412"/>
    </location>
</feature>
<feature type="transmembrane region" description="Helical" evidence="5">
    <location>
        <begin position="99"/>
        <end position="122"/>
    </location>
</feature>
<keyword evidence="3 5" id="KW-1133">Transmembrane helix</keyword>
<dbReference type="GO" id="GO:0022857">
    <property type="term" value="F:transmembrane transporter activity"/>
    <property type="evidence" value="ECO:0007669"/>
    <property type="project" value="InterPro"/>
</dbReference>
<feature type="transmembrane region" description="Helical" evidence="5">
    <location>
        <begin position="432"/>
        <end position="455"/>
    </location>
</feature>
<feature type="transmembrane region" description="Helical" evidence="5">
    <location>
        <begin position="332"/>
        <end position="351"/>
    </location>
</feature>
<feature type="transmembrane region" description="Helical" evidence="5">
    <location>
        <begin position="357"/>
        <end position="380"/>
    </location>
</feature>
<proteinExistence type="predicted"/>
<feature type="transmembrane region" description="Helical" evidence="5">
    <location>
        <begin position="298"/>
        <end position="320"/>
    </location>
</feature>
<dbReference type="Gene3D" id="1.20.1250.20">
    <property type="entry name" value="MFS general substrate transporter like domains"/>
    <property type="match status" value="1"/>
</dbReference>
<dbReference type="PANTHER" id="PTHR21576">
    <property type="entry name" value="UNCHARACTERIZED NODULIN-LIKE PROTEIN"/>
    <property type="match status" value="1"/>
</dbReference>
<feature type="transmembrane region" description="Helical" evidence="5">
    <location>
        <begin position="74"/>
        <end position="93"/>
    </location>
</feature>
<comment type="caution">
    <text evidence="6">The sequence shown here is derived from an EMBL/GenBank/DDBJ whole genome shotgun (WGS) entry which is preliminary data.</text>
</comment>
<protein>
    <recommendedName>
        <fullName evidence="8">Nodulin-like domain-containing protein</fullName>
    </recommendedName>
</protein>
<dbReference type="OrthoDB" id="410267at2759"/>
<dbReference type="Proteomes" id="UP000449547">
    <property type="component" value="Unassembled WGS sequence"/>
</dbReference>
<dbReference type="RefSeq" id="XP_034013926.1">
    <property type="nucleotide sequence ID" value="XM_034153853.1"/>
</dbReference>
<dbReference type="SUPFAM" id="SSF103473">
    <property type="entry name" value="MFS general substrate transporter"/>
    <property type="match status" value="1"/>
</dbReference>
<evidence type="ECO:0000313" key="7">
    <source>
        <dbReference type="Proteomes" id="UP000449547"/>
    </source>
</evidence>
<evidence type="ECO:0000256" key="2">
    <source>
        <dbReference type="ARBA" id="ARBA00022692"/>
    </source>
</evidence>
<dbReference type="InterPro" id="IPR036259">
    <property type="entry name" value="MFS_trans_sf"/>
</dbReference>
<dbReference type="Pfam" id="PF07690">
    <property type="entry name" value="MFS_1"/>
    <property type="match status" value="1"/>
</dbReference>
<feature type="transmembrane region" description="Helical" evidence="5">
    <location>
        <begin position="256"/>
        <end position="278"/>
    </location>
</feature>
<dbReference type="OMA" id="WGLICTG"/>
<evidence type="ECO:0000256" key="5">
    <source>
        <dbReference type="SAM" id="Phobius"/>
    </source>
</evidence>
<accession>A0A642UUL9</accession>
<keyword evidence="2 5" id="KW-0812">Transmembrane</keyword>
<dbReference type="InterPro" id="IPR011701">
    <property type="entry name" value="MFS"/>
</dbReference>